<feature type="compositionally biased region" description="Basic residues" evidence="1">
    <location>
        <begin position="866"/>
        <end position="878"/>
    </location>
</feature>
<feature type="compositionally biased region" description="Basic and acidic residues" evidence="1">
    <location>
        <begin position="614"/>
        <end position="624"/>
    </location>
</feature>
<dbReference type="Gene3D" id="1.10.510.10">
    <property type="entry name" value="Transferase(Phosphotransferase) domain 1"/>
    <property type="match status" value="1"/>
</dbReference>
<sequence length="1006" mass="113833">MLGLRTSELKIHYDMISMGNVGCLGNQVLCKEIQFTMPEFRSMVHGLVTETRRMLMKDLLSDKQGKDVPKILRTPSRDNPIDEPMEQDLVAELQQKLKAAEARAEEEQRRREEEQLRRGEAEARAEEEQHRRKEAEARAAEAQPKTITEYLEACHQLSLDIEVVTDRTLTTQGDTTKPAGRLFPRRIVPWHDFPSQQEKIWEQLSISPSFHSRPAFPSSHQLDYVRTLINPISGELGLRNYERDTVENAVQKLIEEVYKDEQLREGLKLRGTVTFESHTNLGPSRDVSVEELMEQMSISEATTSAGASATAGSEGRQEGRSKDEGNDQTRQANKPAKSKRAGQARGKGNRADQFCIYKQSDGKGVPVVAIEYKAPHKLTVEEIVAGLASEIHPAKDVINQEGDDFIFLSRSLMAAVITQLFSYMIGKGIQYGYVCTGEAFVFLHIPNDPAVVYYSVCVPNSDFEEDDENRLHRTAVAQVFALILGALASEPADQAWHDAAAELDIWAVEYMDILRKIPETIRKERNLSAYKPSRWKGFRRSPIRTRSRCLPAEDSRRMEDEDDDEGDDAPPTPTPARSTRSSKNQRSSQATKQKGARKGVQRGVAEGSTSGQNDGEKAPRPRVEDRPYCTHQCLFGLAHGGSLDRQCPNVQDHKTKHIRRATFLRLVRAQLAKDRGRDADCKPLYIHGSRGALFKIRLSSHGYTFVAKAMEETNLAYLRHENRVYDHIRPLQGMCVPVCLGAVDLELPYYYDCGVYVRMLFLSWAGRPVFDYMNRDRKEHLLDKLTEALQALHKLQVLHEDAEPRNMLFDGRCDRLMLVDLERAKIRVRQPLGVIAPNQKRKRVMEERKMVPDKGFDLEEAAAKRGPGRPKARAKRRRHQEDEGDTDFEAPISFNGAVDAGFTRATRFNSGSNSKDPGLETLVRLITSLRNTLAEQRETQAREVKELREQQEQAQKKAAETAEEEAKEAAKAVEEAARATKELKDQIESLKEDIKALSSGQPPYER</sequence>
<accession>A0A4U0W8P0</accession>
<dbReference type="Proteomes" id="UP000308768">
    <property type="component" value="Unassembled WGS sequence"/>
</dbReference>
<dbReference type="PANTHER" id="PTHR23159">
    <property type="entry name" value="CENTROSOMAL PROTEIN 2"/>
    <property type="match status" value="1"/>
</dbReference>
<dbReference type="InterPro" id="IPR011009">
    <property type="entry name" value="Kinase-like_dom_sf"/>
</dbReference>
<organism evidence="2 3">
    <name type="scientific">Cryomyces minteri</name>
    <dbReference type="NCBI Taxonomy" id="331657"/>
    <lineage>
        <taxon>Eukaryota</taxon>
        <taxon>Fungi</taxon>
        <taxon>Dikarya</taxon>
        <taxon>Ascomycota</taxon>
        <taxon>Pezizomycotina</taxon>
        <taxon>Dothideomycetes</taxon>
        <taxon>Dothideomycetes incertae sedis</taxon>
        <taxon>Cryomyces</taxon>
    </lineage>
</organism>
<keyword evidence="3" id="KW-1185">Reference proteome</keyword>
<evidence type="ECO:0000313" key="3">
    <source>
        <dbReference type="Proteomes" id="UP000308768"/>
    </source>
</evidence>
<name>A0A4U0W8P0_9PEZI</name>
<reference evidence="2 3" key="1">
    <citation type="submission" date="2017-03" db="EMBL/GenBank/DDBJ databases">
        <title>Genomes of endolithic fungi from Antarctica.</title>
        <authorList>
            <person name="Coleine C."/>
            <person name="Masonjones S."/>
            <person name="Stajich J.E."/>
        </authorList>
    </citation>
    <scope>NUCLEOTIDE SEQUENCE [LARGE SCALE GENOMIC DNA]</scope>
    <source>
        <strain evidence="2 3">CCFEE 5187</strain>
    </source>
</reference>
<evidence type="ECO:0008006" key="4">
    <source>
        <dbReference type="Google" id="ProtNLM"/>
    </source>
</evidence>
<feature type="region of interest" description="Disordered" evidence="1">
    <location>
        <begin position="96"/>
        <end position="143"/>
    </location>
</feature>
<dbReference type="AlphaFoldDB" id="A0A4U0W8P0"/>
<dbReference type="PANTHER" id="PTHR23159:SF31">
    <property type="entry name" value="CENTROSOME-ASSOCIATED PROTEIN CEP250 ISOFORM X1"/>
    <property type="match status" value="1"/>
</dbReference>
<feature type="compositionally biased region" description="Low complexity" evidence="1">
    <location>
        <begin position="300"/>
        <end position="314"/>
    </location>
</feature>
<feature type="compositionally biased region" description="Basic and acidic residues" evidence="1">
    <location>
        <begin position="315"/>
        <end position="327"/>
    </location>
</feature>
<feature type="compositionally biased region" description="Basic and acidic residues" evidence="1">
    <location>
        <begin position="967"/>
        <end position="981"/>
    </location>
</feature>
<dbReference type="OrthoDB" id="2156052at2759"/>
<protein>
    <recommendedName>
        <fullName evidence="4">Protein kinase domain-containing protein</fullName>
    </recommendedName>
</protein>
<proteinExistence type="predicted"/>
<feature type="compositionally biased region" description="Basic and acidic residues" evidence="1">
    <location>
        <begin position="943"/>
        <end position="960"/>
    </location>
</feature>
<dbReference type="EMBL" id="NAJN01002027">
    <property type="protein sequence ID" value="TKA58732.1"/>
    <property type="molecule type" value="Genomic_DNA"/>
</dbReference>
<feature type="non-terminal residue" evidence="2">
    <location>
        <position position="1006"/>
    </location>
</feature>
<feature type="region of interest" description="Disordered" evidence="1">
    <location>
        <begin position="943"/>
        <end position="981"/>
    </location>
</feature>
<feature type="region of interest" description="Disordered" evidence="1">
    <location>
        <begin position="300"/>
        <end position="347"/>
    </location>
</feature>
<evidence type="ECO:0000256" key="1">
    <source>
        <dbReference type="SAM" id="MobiDB-lite"/>
    </source>
</evidence>
<dbReference type="STRING" id="331657.A0A4U0W8P0"/>
<feature type="region of interest" description="Disordered" evidence="1">
    <location>
        <begin position="855"/>
        <end position="892"/>
    </location>
</feature>
<evidence type="ECO:0000313" key="2">
    <source>
        <dbReference type="EMBL" id="TKA58732.1"/>
    </source>
</evidence>
<dbReference type="SUPFAM" id="SSF56112">
    <property type="entry name" value="Protein kinase-like (PK-like)"/>
    <property type="match status" value="1"/>
</dbReference>
<comment type="caution">
    <text evidence="2">The sequence shown here is derived from an EMBL/GenBank/DDBJ whole genome shotgun (WGS) entry which is preliminary data.</text>
</comment>
<feature type="compositionally biased region" description="Basic and acidic residues" evidence="1">
    <location>
        <begin position="98"/>
        <end position="139"/>
    </location>
</feature>
<gene>
    <name evidence="2" type="ORF">B0A49_12657</name>
</gene>
<feature type="region of interest" description="Disordered" evidence="1">
    <location>
        <begin position="546"/>
        <end position="624"/>
    </location>
</feature>